<protein>
    <submittedName>
        <fullName evidence="1">Uncharacterized protein</fullName>
    </submittedName>
</protein>
<reference evidence="1 2" key="1">
    <citation type="submission" date="2023-10" db="EMBL/GenBank/DDBJ databases">
        <title>Xenorhabdus taiwanensis sp. nov., a symbiotic bacterium associated with the entomopathogenic nematode Steinernema taiwanensis.</title>
        <authorList>
            <person name="Tseng C.T."/>
            <person name="Shu H.Y."/>
            <person name="Chen M.H."/>
            <person name="Fang Y.J."/>
            <person name="Wu T.L."/>
            <person name="Lin Y.C."/>
            <person name="Huang C.J."/>
        </authorList>
    </citation>
    <scope>NUCLEOTIDE SEQUENCE [LARGE SCALE GENOMIC DNA]</scope>
    <source>
        <strain evidence="1 2">TCT-1</strain>
    </source>
</reference>
<keyword evidence="2" id="KW-1185">Reference proteome</keyword>
<evidence type="ECO:0000313" key="1">
    <source>
        <dbReference type="EMBL" id="BET96121.1"/>
    </source>
</evidence>
<name>A0ABN7C0W7_9GAMM</name>
<accession>A0ABN7C0W7</accession>
<proteinExistence type="predicted"/>
<sequence>MKLYLAIKQTGHDITTVPESAWLKKLEHMVVNGNDVALGSLIHLFKENALNIGNSTYNNQSTREAINALGLDFPDINAKTFSKLISYFMKKSSIPSYKPESKQPVKH</sequence>
<organism evidence="1 2">
    <name type="scientific">Xenorhabdus taiwanensis</name>
    <dbReference type="NCBI Taxonomy" id="3085177"/>
    <lineage>
        <taxon>Bacteria</taxon>
        <taxon>Pseudomonadati</taxon>
        <taxon>Pseudomonadota</taxon>
        <taxon>Gammaproteobacteria</taxon>
        <taxon>Enterobacterales</taxon>
        <taxon>Morganellaceae</taxon>
        <taxon>Xenorhabdus</taxon>
    </lineage>
</organism>
<dbReference type="EMBL" id="AP028978">
    <property type="protein sequence ID" value="BET96121.1"/>
    <property type="molecule type" value="Genomic_DNA"/>
</dbReference>
<gene>
    <name evidence="1" type="ORF">TCT1_10420</name>
</gene>
<evidence type="ECO:0000313" key="2">
    <source>
        <dbReference type="Proteomes" id="UP001529514"/>
    </source>
</evidence>
<dbReference type="Gene3D" id="3.40.50.720">
    <property type="entry name" value="NAD(P)-binding Rossmann-like Domain"/>
    <property type="match status" value="1"/>
</dbReference>
<dbReference type="RefSeq" id="WP_374052958.1">
    <property type="nucleotide sequence ID" value="NZ_AP028978.1"/>
</dbReference>
<dbReference type="Proteomes" id="UP001529514">
    <property type="component" value="Chromosome"/>
</dbReference>